<reference evidence="1" key="1">
    <citation type="submission" date="2023-03" db="EMBL/GenBank/DDBJ databases">
        <title>Andean soil-derived lignocellulolytic bacterial consortium as a source of novel taxa and putative plastic-active enzymes.</title>
        <authorList>
            <person name="Diaz-Garcia L."/>
            <person name="Chuvochina M."/>
            <person name="Feuerriegel G."/>
            <person name="Bunk B."/>
            <person name="Sproer C."/>
            <person name="Streit W.R."/>
            <person name="Rodriguez L.M."/>
            <person name="Overmann J."/>
            <person name="Jimenez D.J."/>
        </authorList>
    </citation>
    <scope>NUCLEOTIDE SEQUENCE</scope>
    <source>
        <strain evidence="1">MAG 7</strain>
    </source>
</reference>
<dbReference type="Proteomes" id="UP001220610">
    <property type="component" value="Chromosome"/>
</dbReference>
<protein>
    <submittedName>
        <fullName evidence="1">Uncharacterized protein</fullName>
    </submittedName>
</protein>
<gene>
    <name evidence="1" type="ORF">P0Y53_19190</name>
</gene>
<accession>A0AAJ5WPZ4</accession>
<sequence length="253" mass="30333">MDTNYGDCYALMSRHRSARARKRAVKKQQEKKLIALREKRQELWEAQYHRPWVPLAEPYQNGWKRQFVLNEAIKRTAAGPFYEALLTKINTVEYSKDKSFTVKKRKKGRKIRVPQTQELRQFYESSWNSRDCQLTAGERMLFYPREYWDKSGSAVIRYTLADTSPYVLQIRPHMITKVKLLDAQLQQDITCIANLIERNHLWPAMDRLQRSKPDYWRKYCLIDARYKNPLKNRSLSEFLQLNTYHTDDYSLPE</sequence>
<organism evidence="1 2">
    <name type="scientific">Candidatus Pseudobacter hemicellulosilyticus</name>
    <dbReference type="NCBI Taxonomy" id="3121375"/>
    <lineage>
        <taxon>Bacteria</taxon>
        <taxon>Pseudomonadati</taxon>
        <taxon>Bacteroidota</taxon>
        <taxon>Chitinophagia</taxon>
        <taxon>Chitinophagales</taxon>
        <taxon>Chitinophagaceae</taxon>
        <taxon>Pseudobacter</taxon>
    </lineage>
</organism>
<evidence type="ECO:0000313" key="1">
    <source>
        <dbReference type="EMBL" id="WEK34617.1"/>
    </source>
</evidence>
<evidence type="ECO:0000313" key="2">
    <source>
        <dbReference type="Proteomes" id="UP001220610"/>
    </source>
</evidence>
<dbReference type="AlphaFoldDB" id="A0AAJ5WPZ4"/>
<name>A0AAJ5WPZ4_9BACT</name>
<dbReference type="EMBL" id="CP119311">
    <property type="protein sequence ID" value="WEK34617.1"/>
    <property type="molecule type" value="Genomic_DNA"/>
</dbReference>
<proteinExistence type="predicted"/>